<accession>A0ABP7Y150</accession>
<evidence type="ECO:0000313" key="2">
    <source>
        <dbReference type="Proteomes" id="UP001501845"/>
    </source>
</evidence>
<comment type="caution">
    <text evidence="1">The sequence shown here is derived from an EMBL/GenBank/DDBJ whole genome shotgun (WGS) entry which is preliminary data.</text>
</comment>
<sequence length="110" mass="12013">MPKVRSRGDHRQTGRVEGLTLVRVVRTCSAHPSQRDSWTAEGQYLYLRYRHGEGCVDRHPGPDVDTPELWNEGLSAVLAEWDDGTGRGAVALEDFRAASGLILTPGAAVS</sequence>
<dbReference type="EMBL" id="BAABBU010000006">
    <property type="protein sequence ID" value="GAA4128829.1"/>
    <property type="molecule type" value="Genomic_DNA"/>
</dbReference>
<name>A0ABP7Y150_9ACTN</name>
<dbReference type="Proteomes" id="UP001501845">
    <property type="component" value="Unassembled WGS sequence"/>
</dbReference>
<keyword evidence="2" id="KW-1185">Reference proteome</keyword>
<gene>
    <name evidence="1" type="ORF">GCM10022285_15720</name>
</gene>
<organism evidence="1 2">
    <name type="scientific">Streptomyces tunisiensis</name>
    <dbReference type="NCBI Taxonomy" id="948699"/>
    <lineage>
        <taxon>Bacteria</taxon>
        <taxon>Bacillati</taxon>
        <taxon>Actinomycetota</taxon>
        <taxon>Actinomycetes</taxon>
        <taxon>Kitasatosporales</taxon>
        <taxon>Streptomycetaceae</taxon>
        <taxon>Streptomyces</taxon>
    </lineage>
</organism>
<evidence type="ECO:0000313" key="1">
    <source>
        <dbReference type="EMBL" id="GAA4128829.1"/>
    </source>
</evidence>
<proteinExistence type="predicted"/>
<protein>
    <submittedName>
        <fullName evidence="1">Uncharacterized protein</fullName>
    </submittedName>
</protein>
<reference evidence="2" key="1">
    <citation type="journal article" date="2019" name="Int. J. Syst. Evol. Microbiol.">
        <title>The Global Catalogue of Microorganisms (GCM) 10K type strain sequencing project: providing services to taxonomists for standard genome sequencing and annotation.</title>
        <authorList>
            <consortium name="The Broad Institute Genomics Platform"/>
            <consortium name="The Broad Institute Genome Sequencing Center for Infectious Disease"/>
            <person name="Wu L."/>
            <person name="Ma J."/>
        </authorList>
    </citation>
    <scope>NUCLEOTIDE SEQUENCE [LARGE SCALE GENOMIC DNA]</scope>
    <source>
        <strain evidence="2">JCM 17589</strain>
    </source>
</reference>